<dbReference type="InterPro" id="IPR003148">
    <property type="entry name" value="RCK_N"/>
</dbReference>
<comment type="caution">
    <text evidence="5">The sequence shown here is derived from an EMBL/GenBank/DDBJ whole genome shotgun (WGS) entry which is preliminary data.</text>
</comment>
<dbReference type="Proteomes" id="UP001165413">
    <property type="component" value="Unassembled WGS sequence"/>
</dbReference>
<reference evidence="5" key="1">
    <citation type="submission" date="2022-07" db="EMBL/GenBank/DDBJ databases">
        <title>Characterization of the Novel Bacterium Alteromonas immobilis LMIT006 and Alteromonas gregis LMIT007.</title>
        <authorList>
            <person name="Lin X."/>
        </authorList>
    </citation>
    <scope>NUCLEOTIDE SEQUENCE</scope>
    <source>
        <strain evidence="5">LMIT007</strain>
    </source>
</reference>
<keyword evidence="5" id="KW-0813">Transport</keyword>
<feature type="domain" description="Potassium channel" evidence="4">
    <location>
        <begin position="27"/>
        <end position="102"/>
    </location>
</feature>
<dbReference type="AlphaFoldDB" id="A0AA42BLE7"/>
<gene>
    <name evidence="5" type="ORF">NLF92_06170</name>
</gene>
<dbReference type="PANTHER" id="PTHR43833:SF9">
    <property type="entry name" value="POTASSIUM CHANNEL PROTEIN YUGO-RELATED"/>
    <property type="match status" value="1"/>
</dbReference>
<protein>
    <submittedName>
        <fullName evidence="5">Potassium channel family protein</fullName>
    </submittedName>
</protein>
<dbReference type="Gene3D" id="3.40.50.720">
    <property type="entry name" value="NAD(P)-binding Rossmann-like Domain"/>
    <property type="match status" value="1"/>
</dbReference>
<keyword evidence="2" id="KW-1133">Transmembrane helix</keyword>
<dbReference type="Gene3D" id="1.10.287.70">
    <property type="match status" value="1"/>
</dbReference>
<dbReference type="Pfam" id="PF07885">
    <property type="entry name" value="Ion_trans_2"/>
    <property type="match status" value="1"/>
</dbReference>
<accession>A0AA42BLE7</accession>
<feature type="transmembrane region" description="Helical" evidence="2">
    <location>
        <begin position="20"/>
        <end position="40"/>
    </location>
</feature>
<name>A0AA42BLE7_9ALTE</name>
<organism evidence="5 6">
    <name type="scientific">Opacimonas viscosa</name>
    <dbReference type="NCBI Taxonomy" id="2961944"/>
    <lineage>
        <taxon>Bacteria</taxon>
        <taxon>Pseudomonadati</taxon>
        <taxon>Pseudomonadota</taxon>
        <taxon>Gammaproteobacteria</taxon>
        <taxon>Alteromonadales</taxon>
        <taxon>Alteromonadaceae</taxon>
        <taxon>Opacimonas</taxon>
    </lineage>
</organism>
<evidence type="ECO:0000256" key="2">
    <source>
        <dbReference type="SAM" id="Phobius"/>
    </source>
</evidence>
<feature type="domain" description="RCK N-terminal" evidence="3">
    <location>
        <begin position="174"/>
        <end position="234"/>
    </location>
</feature>
<dbReference type="InterPro" id="IPR013099">
    <property type="entry name" value="K_chnl_dom"/>
</dbReference>
<dbReference type="GO" id="GO:0034220">
    <property type="term" value="P:monoatomic ion transmembrane transport"/>
    <property type="evidence" value="ECO:0007669"/>
    <property type="project" value="UniProtKB-KW"/>
</dbReference>
<dbReference type="RefSeq" id="WP_254099883.1">
    <property type="nucleotide sequence ID" value="NZ_JANATA010000008.1"/>
</dbReference>
<keyword evidence="6" id="KW-1185">Reference proteome</keyword>
<dbReference type="InterPro" id="IPR036291">
    <property type="entry name" value="NAD(P)-bd_dom_sf"/>
</dbReference>
<feature type="transmembrane region" description="Helical" evidence="2">
    <location>
        <begin position="77"/>
        <end position="100"/>
    </location>
</feature>
<dbReference type="SUPFAM" id="SSF51735">
    <property type="entry name" value="NAD(P)-binding Rossmann-fold domains"/>
    <property type="match status" value="1"/>
</dbReference>
<keyword evidence="5" id="KW-0406">Ion transport</keyword>
<evidence type="ECO:0000313" key="6">
    <source>
        <dbReference type="Proteomes" id="UP001165413"/>
    </source>
</evidence>
<comment type="subcellular location">
    <subcellularLocation>
        <location evidence="1">Cell membrane</location>
        <topology evidence="1">Multi-pass membrane protein</topology>
    </subcellularLocation>
</comment>
<evidence type="ECO:0000259" key="4">
    <source>
        <dbReference type="Pfam" id="PF07885"/>
    </source>
</evidence>
<dbReference type="EMBL" id="JANATA010000008">
    <property type="protein sequence ID" value="MCP3428529.1"/>
    <property type="molecule type" value="Genomic_DNA"/>
</dbReference>
<evidence type="ECO:0000259" key="3">
    <source>
        <dbReference type="Pfam" id="PF02254"/>
    </source>
</evidence>
<dbReference type="SUPFAM" id="SSF81324">
    <property type="entry name" value="Voltage-gated potassium channels"/>
    <property type="match status" value="1"/>
</dbReference>
<dbReference type="Pfam" id="PF02254">
    <property type="entry name" value="TrkA_N"/>
    <property type="match status" value="1"/>
</dbReference>
<evidence type="ECO:0000313" key="5">
    <source>
        <dbReference type="EMBL" id="MCP3428529.1"/>
    </source>
</evidence>
<keyword evidence="2" id="KW-0812">Transmembrane</keyword>
<keyword evidence="5" id="KW-0407">Ion channel</keyword>
<evidence type="ECO:0000256" key="1">
    <source>
        <dbReference type="ARBA" id="ARBA00004651"/>
    </source>
</evidence>
<proteinExistence type="predicted"/>
<keyword evidence="2" id="KW-0472">Membrane</keyword>
<dbReference type="PANTHER" id="PTHR43833">
    <property type="entry name" value="POTASSIUM CHANNEL PROTEIN 2-RELATED-RELATED"/>
    <property type="match status" value="1"/>
</dbReference>
<dbReference type="InterPro" id="IPR050721">
    <property type="entry name" value="Trk_Ktr_HKT_K-transport"/>
</dbReference>
<sequence>MTVWNKVKRVVMQYFNQANAVTIAAGTLLYASVAWWLLYLAKETPLTDPVDFLYYLAVTSSTVGYGDYSPTTAMGKLVVSLFIIPVGLSIFALVIGRIAAFASNQWQKNIKGLKDIMETNHILVIGWNGERTMQLLQLLIAEREQSLEKNEIVLCVRADITNPLPGIIEFVKVASFNRDTDMDKANITEAKTILIDNPEDDMTMTTALYCSKNNKDAHIVAYFNDESLVELLQQHCPNVECTPSVAVEMLAKSAFDPGSSLLHHDLLSVEAGQEQYSTIVPQEISELAIENVFLGLKKVHNAIFIGYAKANDKQHIIVNPDFDDAVSAGDRLFYIACSRINTIEWEKL</sequence>